<sequence length="96" mass="10733">MFAGRATRHAARMHRLFIMAEMSFTRASSAVADMHFNPGLRHTVYGMTDGVGRRALVRIKLCTPLRTATISLSSPRIRKPSSKCLKKITPMRKATC</sequence>
<evidence type="ECO:0000313" key="1">
    <source>
        <dbReference type="EMBL" id="KAE8403786.1"/>
    </source>
</evidence>
<dbReference type="AlphaFoldDB" id="A0A5N7DBE2"/>
<accession>A0A5N7DBE2</accession>
<dbReference type="RefSeq" id="XP_031941105.1">
    <property type="nucleotide sequence ID" value="XM_032082064.1"/>
</dbReference>
<dbReference type="EMBL" id="ML736773">
    <property type="protein sequence ID" value="KAE8403786.1"/>
    <property type="molecule type" value="Genomic_DNA"/>
</dbReference>
<dbReference type="GeneID" id="43666755"/>
<name>A0A5N7DBE2_9EURO</name>
<proteinExistence type="predicted"/>
<protein>
    <submittedName>
        <fullName evidence="1">Uncharacterized protein</fullName>
    </submittedName>
</protein>
<reference evidence="1 2" key="1">
    <citation type="submission" date="2019-04" db="EMBL/GenBank/DDBJ databases">
        <authorList>
            <consortium name="DOE Joint Genome Institute"/>
            <person name="Mondo S."/>
            <person name="Kjaerbolling I."/>
            <person name="Vesth T."/>
            <person name="Frisvad J.C."/>
            <person name="Nybo J.L."/>
            <person name="Theobald S."/>
            <person name="Kildgaard S."/>
            <person name="Isbrandt T."/>
            <person name="Kuo A."/>
            <person name="Sato A."/>
            <person name="Lyhne E.K."/>
            <person name="Kogle M.E."/>
            <person name="Wiebenga A."/>
            <person name="Kun R.S."/>
            <person name="Lubbers R.J."/>
            <person name="Makela M.R."/>
            <person name="Barry K."/>
            <person name="Chovatia M."/>
            <person name="Clum A."/>
            <person name="Daum C."/>
            <person name="Haridas S."/>
            <person name="He G."/>
            <person name="LaButti K."/>
            <person name="Lipzen A."/>
            <person name="Riley R."/>
            <person name="Salamov A."/>
            <person name="Simmons B.A."/>
            <person name="Magnuson J.K."/>
            <person name="Henrissat B."/>
            <person name="Mortensen U.H."/>
            <person name="Larsen T.O."/>
            <person name="Devries R.P."/>
            <person name="Grigoriev I.V."/>
            <person name="Machida M."/>
            <person name="Baker S.E."/>
            <person name="Andersen M.R."/>
            <person name="Cantor M.N."/>
            <person name="Hua S.X."/>
        </authorList>
    </citation>
    <scope>NUCLEOTIDE SEQUENCE [LARGE SCALE GENOMIC DNA]</scope>
    <source>
        <strain evidence="1 2">CBS 119388</strain>
    </source>
</reference>
<keyword evidence="2" id="KW-1185">Reference proteome</keyword>
<evidence type="ECO:0000313" key="2">
    <source>
        <dbReference type="Proteomes" id="UP000325579"/>
    </source>
</evidence>
<gene>
    <name evidence="1" type="ORF">BDV37DRAFT_249304</name>
</gene>
<dbReference type="Proteomes" id="UP000325579">
    <property type="component" value="Unassembled WGS sequence"/>
</dbReference>
<organism evidence="1 2">
    <name type="scientific">Aspergillus pseudonomiae</name>
    <dbReference type="NCBI Taxonomy" id="1506151"/>
    <lineage>
        <taxon>Eukaryota</taxon>
        <taxon>Fungi</taxon>
        <taxon>Dikarya</taxon>
        <taxon>Ascomycota</taxon>
        <taxon>Pezizomycotina</taxon>
        <taxon>Eurotiomycetes</taxon>
        <taxon>Eurotiomycetidae</taxon>
        <taxon>Eurotiales</taxon>
        <taxon>Aspergillaceae</taxon>
        <taxon>Aspergillus</taxon>
        <taxon>Aspergillus subgen. Circumdati</taxon>
    </lineage>
</organism>